<sequence length="109" mass="11729">MRQTASALPASGTRAPPAVPTSVAGTLRGRRAGSPAGRARRSAPGWPAGRGSAAHGPQGHNHHGQRWPMPRRRARGRWRSTGDGWVDQSVPVRRRCGSARARSPGCWRR</sequence>
<proteinExistence type="predicted"/>
<reference evidence="2 3" key="1">
    <citation type="journal article" date="2020" name="Microb. Genom.">
        <title>Genetic diversity of clinical and environmental Mucorales isolates obtained from an investigation of mucormycosis cases among solid organ transplant recipients.</title>
        <authorList>
            <person name="Nguyen M.H."/>
            <person name="Kaul D."/>
            <person name="Muto C."/>
            <person name="Cheng S.J."/>
            <person name="Richter R.A."/>
            <person name="Bruno V.M."/>
            <person name="Liu G."/>
            <person name="Beyhan S."/>
            <person name="Sundermann A.J."/>
            <person name="Mounaud S."/>
            <person name="Pasculle A.W."/>
            <person name="Nierman W.C."/>
            <person name="Driscoll E."/>
            <person name="Cumbie R."/>
            <person name="Clancy C.J."/>
            <person name="Dupont C.L."/>
        </authorList>
    </citation>
    <scope>NUCLEOTIDE SEQUENCE [LARGE SCALE GENOMIC DNA]</scope>
    <source>
        <strain evidence="2 3">GL24</strain>
    </source>
</reference>
<gene>
    <name evidence="2" type="ORF">G6F50_014774</name>
</gene>
<evidence type="ECO:0000256" key="1">
    <source>
        <dbReference type="SAM" id="MobiDB-lite"/>
    </source>
</evidence>
<feature type="region of interest" description="Disordered" evidence="1">
    <location>
        <begin position="1"/>
        <end position="85"/>
    </location>
</feature>
<dbReference type="EMBL" id="JAANIU010007409">
    <property type="protein sequence ID" value="KAG1537889.1"/>
    <property type="molecule type" value="Genomic_DNA"/>
</dbReference>
<keyword evidence="3" id="KW-1185">Reference proteome</keyword>
<name>A0A9P6Y2I5_9FUNG</name>
<comment type="caution">
    <text evidence="2">The sequence shown here is derived from an EMBL/GenBank/DDBJ whole genome shotgun (WGS) entry which is preliminary data.</text>
</comment>
<organism evidence="2 3">
    <name type="scientific">Rhizopus delemar</name>
    <dbReference type="NCBI Taxonomy" id="936053"/>
    <lineage>
        <taxon>Eukaryota</taxon>
        <taxon>Fungi</taxon>
        <taxon>Fungi incertae sedis</taxon>
        <taxon>Mucoromycota</taxon>
        <taxon>Mucoromycotina</taxon>
        <taxon>Mucoromycetes</taxon>
        <taxon>Mucorales</taxon>
        <taxon>Mucorineae</taxon>
        <taxon>Rhizopodaceae</taxon>
        <taxon>Rhizopus</taxon>
    </lineage>
</organism>
<feature type="compositionally biased region" description="Low complexity" evidence="1">
    <location>
        <begin position="32"/>
        <end position="51"/>
    </location>
</feature>
<evidence type="ECO:0000313" key="2">
    <source>
        <dbReference type="EMBL" id="KAG1537889.1"/>
    </source>
</evidence>
<dbReference type="AlphaFoldDB" id="A0A9P6Y2I5"/>
<evidence type="ECO:0000313" key="3">
    <source>
        <dbReference type="Proteomes" id="UP000740926"/>
    </source>
</evidence>
<feature type="compositionally biased region" description="Basic residues" evidence="1">
    <location>
        <begin position="60"/>
        <end position="78"/>
    </location>
</feature>
<dbReference type="Proteomes" id="UP000740926">
    <property type="component" value="Unassembled WGS sequence"/>
</dbReference>
<accession>A0A9P6Y2I5</accession>
<protein>
    <submittedName>
        <fullName evidence="2">Uncharacterized protein</fullName>
    </submittedName>
</protein>